<evidence type="ECO:0000256" key="1">
    <source>
        <dbReference type="ARBA" id="ARBA00004123"/>
    </source>
</evidence>
<dbReference type="CDD" id="cd00167">
    <property type="entry name" value="SANT"/>
    <property type="match status" value="1"/>
</dbReference>
<reference evidence="3" key="3">
    <citation type="submission" date="2019-06" db="EMBL/GenBank/DDBJ databases">
        <authorList>
            <person name="Poynton C."/>
            <person name="Hasenbein S."/>
            <person name="Benoit J.B."/>
            <person name="Sepulveda M.S."/>
            <person name="Poelchau M.F."/>
            <person name="Murali S.C."/>
            <person name="Chen S."/>
            <person name="Glastad K.M."/>
            <person name="Werren J.H."/>
            <person name="Vineis J.H."/>
            <person name="Bowen J.L."/>
            <person name="Friedrich M."/>
            <person name="Jones J."/>
            <person name="Robertson H.M."/>
            <person name="Feyereisen R."/>
            <person name="Mechler-Hickson A."/>
            <person name="Mathers N."/>
            <person name="Lee C.E."/>
            <person name="Colbourne J.K."/>
            <person name="Biales A."/>
            <person name="Johnston J.S."/>
            <person name="Wellborn G.A."/>
            <person name="Rosendale A.J."/>
            <person name="Cridge A.G."/>
            <person name="Munoz-Torres M.C."/>
            <person name="Bain P.A."/>
            <person name="Manny A.R."/>
            <person name="Major K.M."/>
            <person name="Lambert F.N."/>
            <person name="Vulpe C.D."/>
            <person name="Tuck P."/>
            <person name="Blalock B.J."/>
            <person name="Lin Y.-Y."/>
            <person name="Smith M.E."/>
            <person name="Ochoa-Acuna H."/>
            <person name="Chen M.-J.M."/>
            <person name="Childers C.P."/>
            <person name="Qu J."/>
            <person name="Dugan S."/>
            <person name="Lee S.L."/>
            <person name="Chao H."/>
            <person name="Dinh H."/>
            <person name="Han Y."/>
            <person name="Doddapaneni H."/>
            <person name="Worley K.C."/>
            <person name="Muzny D.M."/>
            <person name="Gibbs R.A."/>
            <person name="Richards S."/>
        </authorList>
    </citation>
    <scope>NUCLEOTIDE SEQUENCE</scope>
    <source>
        <strain evidence="3">HAZT.00-mixed</strain>
        <tissue evidence="3">Whole organism</tissue>
    </source>
</reference>
<dbReference type="InterPro" id="IPR001005">
    <property type="entry name" value="SANT/Myb"/>
</dbReference>
<dbReference type="EMBL" id="JQDR03005778">
    <property type="protein sequence ID" value="KAA0201218.1"/>
    <property type="molecule type" value="Genomic_DNA"/>
</dbReference>
<gene>
    <name evidence="3" type="ORF">HAZT_HAZT006368</name>
</gene>
<dbReference type="OrthoDB" id="10021571at2759"/>
<feature type="domain" description="Myb-like" evidence="2">
    <location>
        <begin position="37"/>
        <end position="85"/>
    </location>
</feature>
<reference evidence="3" key="2">
    <citation type="journal article" date="2018" name="Environ. Sci. Technol.">
        <title>The Toxicogenome of Hyalella azteca: A Model for Sediment Ecotoxicology and Evolutionary Toxicology.</title>
        <authorList>
            <person name="Poynton H.C."/>
            <person name="Hasenbein S."/>
            <person name="Benoit J.B."/>
            <person name="Sepulveda M.S."/>
            <person name="Poelchau M.F."/>
            <person name="Hughes D.S.T."/>
            <person name="Murali S.C."/>
            <person name="Chen S."/>
            <person name="Glastad K.M."/>
            <person name="Goodisman M.A.D."/>
            <person name="Werren J.H."/>
            <person name="Vineis J.H."/>
            <person name="Bowen J.L."/>
            <person name="Friedrich M."/>
            <person name="Jones J."/>
            <person name="Robertson H.M."/>
            <person name="Feyereisen R."/>
            <person name="Mechler-Hickson A."/>
            <person name="Mathers N."/>
            <person name="Lee C.E."/>
            <person name="Colbourne J.K."/>
            <person name="Biales A."/>
            <person name="Johnston J.S."/>
            <person name="Wellborn G.A."/>
            <person name="Rosendale A.J."/>
            <person name="Cridge A.G."/>
            <person name="Munoz-Torres M.C."/>
            <person name="Bain P.A."/>
            <person name="Manny A.R."/>
            <person name="Major K.M."/>
            <person name="Lambert F.N."/>
            <person name="Vulpe C.D."/>
            <person name="Tuck P."/>
            <person name="Blalock B.J."/>
            <person name="Lin Y.Y."/>
            <person name="Smith M.E."/>
            <person name="Ochoa-Acuna H."/>
            <person name="Chen M.M."/>
            <person name="Childers C.P."/>
            <person name="Qu J."/>
            <person name="Dugan S."/>
            <person name="Lee S.L."/>
            <person name="Chao H."/>
            <person name="Dinh H."/>
            <person name="Han Y."/>
            <person name="Doddapaneni H."/>
            <person name="Worley K.C."/>
            <person name="Muzny D.M."/>
            <person name="Gibbs R.A."/>
            <person name="Richards S."/>
        </authorList>
    </citation>
    <scope>NUCLEOTIDE SEQUENCE</scope>
    <source>
        <strain evidence="3">HAZT.00-mixed</strain>
        <tissue evidence="3">Whole organism</tissue>
    </source>
</reference>
<dbReference type="AlphaFoldDB" id="A0A6A0H6Y0"/>
<dbReference type="GO" id="GO:0016589">
    <property type="term" value="C:NURF complex"/>
    <property type="evidence" value="ECO:0007669"/>
    <property type="project" value="TreeGrafter"/>
</dbReference>
<proteinExistence type="predicted"/>
<evidence type="ECO:0000259" key="2">
    <source>
        <dbReference type="SMART" id="SM00717"/>
    </source>
</evidence>
<dbReference type="PANTHER" id="PTHR21397">
    <property type="entry name" value="CHROMATIN COMPLEXES SUBUNIT BAP18-RELATED"/>
    <property type="match status" value="1"/>
</dbReference>
<dbReference type="GO" id="GO:0071339">
    <property type="term" value="C:MLL1 complex"/>
    <property type="evidence" value="ECO:0007669"/>
    <property type="project" value="TreeGrafter"/>
</dbReference>
<protein>
    <recommendedName>
        <fullName evidence="2">Myb-like domain-containing protein</fullName>
    </recommendedName>
</protein>
<evidence type="ECO:0000313" key="3">
    <source>
        <dbReference type="EMBL" id="KAA0201218.1"/>
    </source>
</evidence>
<comment type="caution">
    <text evidence="3">The sequence shown here is derived from an EMBL/GenBank/DDBJ whole genome shotgun (WGS) entry which is preliminary data.</text>
</comment>
<sequence>MNSASKVGEIFLAAGTAFNQLADLTMELHPTAESSPAGTKWTAEEIDMLRSAVNRFGDDLNAISHRIKNRTVSQIRSALKKKAFEDAGITPQQLAALQVNQQQALQQQVYLNIVSSCVTFIVWQSAESGAAQHREVTLNMLNVAAECESDVVGGPDEVNMVDFGAGANQVVSS</sequence>
<dbReference type="FunFam" id="1.10.10.60:FF:000452">
    <property type="entry name" value="Chromatin complexes subunit BAP18"/>
    <property type="match status" value="1"/>
</dbReference>
<dbReference type="Gene3D" id="1.10.10.60">
    <property type="entry name" value="Homeodomain-like"/>
    <property type="match status" value="1"/>
</dbReference>
<dbReference type="InterPro" id="IPR009057">
    <property type="entry name" value="Homeodomain-like_sf"/>
</dbReference>
<dbReference type="SMART" id="SM00717">
    <property type="entry name" value="SANT"/>
    <property type="match status" value="1"/>
</dbReference>
<reference evidence="3" key="1">
    <citation type="submission" date="2014-08" db="EMBL/GenBank/DDBJ databases">
        <authorList>
            <person name="Murali S."/>
            <person name="Richards S."/>
            <person name="Bandaranaike D."/>
            <person name="Bellair M."/>
            <person name="Blankenburg K."/>
            <person name="Chao H."/>
            <person name="Dinh H."/>
            <person name="Doddapaneni H."/>
            <person name="Dugan-Rocha S."/>
            <person name="Elkadiri S."/>
            <person name="Gnanaolivu R."/>
            <person name="Hughes D."/>
            <person name="Lee S."/>
            <person name="Li M."/>
            <person name="Ming W."/>
            <person name="Munidasa M."/>
            <person name="Muniz J."/>
            <person name="Nguyen L."/>
            <person name="Osuji N."/>
            <person name="Pu L.-L."/>
            <person name="Puazo M."/>
            <person name="Skinner E."/>
            <person name="Qu C."/>
            <person name="Quiroz J."/>
            <person name="Raj R."/>
            <person name="Weissenberger G."/>
            <person name="Xin Y."/>
            <person name="Zou X."/>
            <person name="Han Y."/>
            <person name="Worley K."/>
            <person name="Muzny D."/>
            <person name="Gibbs R."/>
        </authorList>
    </citation>
    <scope>NUCLEOTIDE SEQUENCE</scope>
    <source>
        <strain evidence="3">HAZT.00-mixed</strain>
        <tissue evidence="3">Whole organism</tissue>
    </source>
</reference>
<name>A0A6A0H6Y0_HYAAZ</name>
<comment type="subcellular location">
    <subcellularLocation>
        <location evidence="1">Nucleus</location>
    </subcellularLocation>
</comment>
<dbReference type="Pfam" id="PF00249">
    <property type="entry name" value="Myb_DNA-binding"/>
    <property type="match status" value="1"/>
</dbReference>
<dbReference type="SUPFAM" id="SSF46689">
    <property type="entry name" value="Homeodomain-like"/>
    <property type="match status" value="1"/>
</dbReference>
<organism evidence="3">
    <name type="scientific">Hyalella azteca</name>
    <name type="common">Amphipod</name>
    <dbReference type="NCBI Taxonomy" id="294128"/>
    <lineage>
        <taxon>Eukaryota</taxon>
        <taxon>Metazoa</taxon>
        <taxon>Ecdysozoa</taxon>
        <taxon>Arthropoda</taxon>
        <taxon>Crustacea</taxon>
        <taxon>Multicrustacea</taxon>
        <taxon>Malacostraca</taxon>
        <taxon>Eumalacostraca</taxon>
        <taxon>Peracarida</taxon>
        <taxon>Amphipoda</taxon>
        <taxon>Senticaudata</taxon>
        <taxon>Talitrida</taxon>
        <taxon>Talitroidea</taxon>
        <taxon>Hyalellidae</taxon>
        <taxon>Hyalella</taxon>
    </lineage>
</organism>
<accession>A0A6A0H6Y0</accession>
<dbReference type="Proteomes" id="UP000711488">
    <property type="component" value="Unassembled WGS sequence"/>
</dbReference>
<dbReference type="PANTHER" id="PTHR21397:SF2">
    <property type="entry name" value="CHROMATIN COMPLEXES SUBUNIT BAP18"/>
    <property type="match status" value="1"/>
</dbReference>